<dbReference type="EMBL" id="CALLCH030000017">
    <property type="protein sequence ID" value="CAI4218377.1"/>
    <property type="molecule type" value="Genomic_DNA"/>
</dbReference>
<feature type="compositionally biased region" description="Basic and acidic residues" evidence="1">
    <location>
        <begin position="58"/>
        <end position="67"/>
    </location>
</feature>
<name>A0A9P1H7W9_9PEZI</name>
<organism evidence="2 3">
    <name type="scientific">Parascedosporium putredinis</name>
    <dbReference type="NCBI Taxonomy" id="1442378"/>
    <lineage>
        <taxon>Eukaryota</taxon>
        <taxon>Fungi</taxon>
        <taxon>Dikarya</taxon>
        <taxon>Ascomycota</taxon>
        <taxon>Pezizomycotina</taxon>
        <taxon>Sordariomycetes</taxon>
        <taxon>Hypocreomycetidae</taxon>
        <taxon>Microascales</taxon>
        <taxon>Microascaceae</taxon>
        <taxon>Parascedosporium</taxon>
    </lineage>
</organism>
<dbReference type="AlphaFoldDB" id="A0A9P1H7W9"/>
<dbReference type="Proteomes" id="UP000838763">
    <property type="component" value="Unassembled WGS sequence"/>
</dbReference>
<reference evidence="2" key="1">
    <citation type="submission" date="2022-11" db="EMBL/GenBank/DDBJ databases">
        <authorList>
            <person name="Scott C."/>
            <person name="Bruce N."/>
        </authorList>
    </citation>
    <scope>NUCLEOTIDE SEQUENCE</scope>
</reference>
<proteinExistence type="predicted"/>
<evidence type="ECO:0000256" key="1">
    <source>
        <dbReference type="SAM" id="MobiDB-lite"/>
    </source>
</evidence>
<gene>
    <name evidence="2" type="ORF">PPNO1_LOCUS7967</name>
</gene>
<comment type="caution">
    <text evidence="2">The sequence shown here is derived from an EMBL/GenBank/DDBJ whole genome shotgun (WGS) entry which is preliminary data.</text>
</comment>
<keyword evidence="3" id="KW-1185">Reference proteome</keyword>
<protein>
    <submittedName>
        <fullName evidence="2">Uncharacterized protein</fullName>
    </submittedName>
</protein>
<sequence length="77" mass="8202">MQSFDVQGASKVHIAMQPLLVYKFDGATAQEEVKAPTGKAQVKEFHLALKGSHRGSKTIHEDGKKNGIDGGANGLVK</sequence>
<feature type="region of interest" description="Disordered" evidence="1">
    <location>
        <begin position="51"/>
        <end position="77"/>
    </location>
</feature>
<evidence type="ECO:0000313" key="2">
    <source>
        <dbReference type="EMBL" id="CAI4218377.1"/>
    </source>
</evidence>
<evidence type="ECO:0000313" key="3">
    <source>
        <dbReference type="Proteomes" id="UP000838763"/>
    </source>
</evidence>
<accession>A0A9P1H7W9</accession>
<feature type="compositionally biased region" description="Gly residues" evidence="1">
    <location>
        <begin position="68"/>
        <end position="77"/>
    </location>
</feature>